<gene>
    <name evidence="2" type="ORF">AGERDE_LOCUS3810</name>
</gene>
<sequence length="378" mass="41942">MTTHYFDFYNYEEDLTTLTFAVFCEFQVVNKPKLEIEFASLPLIFQNVVATKPSTTTTPPATNNEASKPEIGLPPISNKNENTIFPVALPAPSMPPISNPPEPNNPNSDLTTITLAKSNPPGSEEIVPNASMTINLPVSNPPDSTAPDPDLTKSPINLVISELPLNPSVPTTKELENPTIVISNPPEITISSGPQKDPISPIGQPTDFFILSLDIFIRDYYDEDGVGVAYSMQMLKTNKGDVWDIIFKDKVQQFQRSNKRTSVPDNILIRNMSRSDAKIGMAINRKPVIIIKRYVTEKGEVKDKFPNGGEIQIKTPPIFKVAVFQDSFDTRKSKEIDKSKILAFKVVEFGINNHVTFGVSGSLKKLVPNIQYSYFKPK</sequence>
<proteinExistence type="predicted"/>
<name>A0A9N8WPD7_9GLOM</name>
<feature type="compositionally biased region" description="Pro residues" evidence="1">
    <location>
        <begin position="92"/>
        <end position="104"/>
    </location>
</feature>
<dbReference type="OrthoDB" id="10382520at2759"/>
<evidence type="ECO:0000313" key="2">
    <source>
        <dbReference type="EMBL" id="CAG8492162.1"/>
    </source>
</evidence>
<keyword evidence="3" id="KW-1185">Reference proteome</keyword>
<organism evidence="2 3">
    <name type="scientific">Ambispora gerdemannii</name>
    <dbReference type="NCBI Taxonomy" id="144530"/>
    <lineage>
        <taxon>Eukaryota</taxon>
        <taxon>Fungi</taxon>
        <taxon>Fungi incertae sedis</taxon>
        <taxon>Mucoromycota</taxon>
        <taxon>Glomeromycotina</taxon>
        <taxon>Glomeromycetes</taxon>
        <taxon>Archaeosporales</taxon>
        <taxon>Ambisporaceae</taxon>
        <taxon>Ambispora</taxon>
    </lineage>
</organism>
<dbReference type="AlphaFoldDB" id="A0A9N8WPD7"/>
<comment type="caution">
    <text evidence="2">The sequence shown here is derived from an EMBL/GenBank/DDBJ whole genome shotgun (WGS) entry which is preliminary data.</text>
</comment>
<reference evidence="2" key="1">
    <citation type="submission" date="2021-06" db="EMBL/GenBank/DDBJ databases">
        <authorList>
            <person name="Kallberg Y."/>
            <person name="Tangrot J."/>
            <person name="Rosling A."/>
        </authorList>
    </citation>
    <scope>NUCLEOTIDE SEQUENCE</scope>
    <source>
        <strain evidence="2">MT106</strain>
    </source>
</reference>
<protein>
    <submittedName>
        <fullName evidence="2">10241_t:CDS:1</fullName>
    </submittedName>
</protein>
<feature type="region of interest" description="Disordered" evidence="1">
    <location>
        <begin position="54"/>
        <end position="128"/>
    </location>
</feature>
<dbReference type="EMBL" id="CAJVPL010000398">
    <property type="protein sequence ID" value="CAG8492162.1"/>
    <property type="molecule type" value="Genomic_DNA"/>
</dbReference>
<accession>A0A9N8WPD7</accession>
<evidence type="ECO:0000313" key="3">
    <source>
        <dbReference type="Proteomes" id="UP000789831"/>
    </source>
</evidence>
<evidence type="ECO:0000256" key="1">
    <source>
        <dbReference type="SAM" id="MobiDB-lite"/>
    </source>
</evidence>
<feature type="compositionally biased region" description="Polar residues" evidence="1">
    <location>
        <begin position="109"/>
        <end position="121"/>
    </location>
</feature>
<dbReference type="Proteomes" id="UP000789831">
    <property type="component" value="Unassembled WGS sequence"/>
</dbReference>